<protein>
    <recommendedName>
        <fullName evidence="2">Thrombomodulin</fullName>
    </recommendedName>
</protein>
<keyword evidence="12" id="KW-0675">Receptor</keyword>
<evidence type="ECO:0000259" key="18">
    <source>
        <dbReference type="SMART" id="SM00179"/>
    </source>
</evidence>
<comment type="subunit">
    <text evidence="15">Interacts with ITGAL, ITGAM and ITGB2. Interacts with thrombin/F2; this interaction switches the specificity of thrombin from a procoagulant to an anticoagulant and antifibrinolytic protease. Interacts with ANGP1 and ANGP2; these interactions significantly inhibit the generation of activated PC and TAFIa/CPB2 by the thrombin/thrombomodulin complex. Interacts with PF4; this interaction enhances generation of activated protein C. Interacts with HMGB1; this interaction inhibits HMGB1 inflammatory activity.</text>
</comment>
<evidence type="ECO:0000256" key="14">
    <source>
        <dbReference type="ARBA" id="ARBA00045242"/>
    </source>
</evidence>
<evidence type="ECO:0000256" key="8">
    <source>
        <dbReference type="ARBA" id="ARBA00022737"/>
    </source>
</evidence>
<dbReference type="PRINTS" id="PR00261">
    <property type="entry name" value="LDLRECEPTOR"/>
</dbReference>
<dbReference type="InParanoid" id="A0A3Q1F9N5"/>
<evidence type="ECO:0000256" key="16">
    <source>
        <dbReference type="PROSITE-ProRule" id="PRU00124"/>
    </source>
</evidence>
<evidence type="ECO:0000256" key="11">
    <source>
        <dbReference type="ARBA" id="ARBA00023157"/>
    </source>
</evidence>
<dbReference type="InterPro" id="IPR051221">
    <property type="entry name" value="LDLR-related"/>
</dbReference>
<evidence type="ECO:0000256" key="9">
    <source>
        <dbReference type="ARBA" id="ARBA00022989"/>
    </source>
</evidence>
<dbReference type="Proteomes" id="UP000257200">
    <property type="component" value="Unplaced"/>
</dbReference>
<dbReference type="GO" id="GO:0043235">
    <property type="term" value="C:receptor complex"/>
    <property type="evidence" value="ECO:0007669"/>
    <property type="project" value="TreeGrafter"/>
</dbReference>
<keyword evidence="11 16" id="KW-1015">Disulfide bond</keyword>
<reference evidence="20" key="2">
    <citation type="submission" date="2025-09" db="UniProtKB">
        <authorList>
            <consortium name="Ensembl"/>
        </authorList>
    </citation>
    <scope>IDENTIFICATION</scope>
</reference>
<evidence type="ECO:0000256" key="6">
    <source>
        <dbReference type="ARBA" id="ARBA00022692"/>
    </source>
</evidence>
<dbReference type="GeneTree" id="ENSGT00940000165769"/>
<name>A0A3Q1F9N5_9TELE</name>
<dbReference type="PROSITE" id="PS50068">
    <property type="entry name" value="LDLRA_2"/>
    <property type="match status" value="5"/>
</dbReference>
<keyword evidence="13" id="KW-0325">Glycoprotein</keyword>
<dbReference type="SUPFAM" id="SSF57424">
    <property type="entry name" value="LDL receptor-like module"/>
    <property type="match status" value="5"/>
</dbReference>
<evidence type="ECO:0000256" key="15">
    <source>
        <dbReference type="ARBA" id="ARBA00046453"/>
    </source>
</evidence>
<dbReference type="SUPFAM" id="SSF57196">
    <property type="entry name" value="EGF/Laminin"/>
    <property type="match status" value="2"/>
</dbReference>
<dbReference type="InterPro" id="IPR002172">
    <property type="entry name" value="LDrepeatLR_classA_rpt"/>
</dbReference>
<keyword evidence="8" id="KW-0677">Repeat</keyword>
<dbReference type="CDD" id="cd00112">
    <property type="entry name" value="LDLa"/>
    <property type="match status" value="5"/>
</dbReference>
<keyword evidence="7 17" id="KW-0732">Signal</keyword>
<feature type="disulfide bond" evidence="16">
    <location>
        <begin position="192"/>
        <end position="207"/>
    </location>
</feature>
<dbReference type="GO" id="GO:0016324">
    <property type="term" value="C:apical plasma membrane"/>
    <property type="evidence" value="ECO:0007669"/>
    <property type="project" value="TreeGrafter"/>
</dbReference>
<dbReference type="InterPro" id="IPR036055">
    <property type="entry name" value="LDL_receptor-like_sf"/>
</dbReference>
<dbReference type="SMART" id="SM00179">
    <property type="entry name" value="EGF_CA"/>
    <property type="match status" value="1"/>
</dbReference>
<keyword evidence="5" id="KW-0254">Endocytosis</keyword>
<feature type="signal peptide" evidence="17">
    <location>
        <begin position="1"/>
        <end position="21"/>
    </location>
</feature>
<dbReference type="InterPro" id="IPR023415">
    <property type="entry name" value="LDLR_class-A_CS"/>
</dbReference>
<organism evidence="20 21">
    <name type="scientific">Acanthochromis polyacanthus</name>
    <name type="common">spiny chromis</name>
    <dbReference type="NCBI Taxonomy" id="80966"/>
    <lineage>
        <taxon>Eukaryota</taxon>
        <taxon>Metazoa</taxon>
        <taxon>Chordata</taxon>
        <taxon>Craniata</taxon>
        <taxon>Vertebrata</taxon>
        <taxon>Euteleostomi</taxon>
        <taxon>Actinopterygii</taxon>
        <taxon>Neopterygii</taxon>
        <taxon>Teleostei</taxon>
        <taxon>Neoteleostei</taxon>
        <taxon>Acanthomorphata</taxon>
        <taxon>Ovalentaria</taxon>
        <taxon>Pomacentridae</taxon>
        <taxon>Acanthochromis</taxon>
    </lineage>
</organism>
<keyword evidence="4" id="KW-0245">EGF-like domain</keyword>
<evidence type="ECO:0000313" key="21">
    <source>
        <dbReference type="Proteomes" id="UP000257200"/>
    </source>
</evidence>
<evidence type="ECO:0000256" key="4">
    <source>
        <dbReference type="ARBA" id="ARBA00022536"/>
    </source>
</evidence>
<feature type="domain" description="EGF-like calcium-binding" evidence="18">
    <location>
        <begin position="295"/>
        <end position="333"/>
    </location>
</feature>
<reference evidence="20" key="1">
    <citation type="submission" date="2025-08" db="UniProtKB">
        <authorList>
            <consortium name="Ensembl"/>
        </authorList>
    </citation>
    <scope>IDENTIFICATION</scope>
</reference>
<dbReference type="PANTHER" id="PTHR22722">
    <property type="entry name" value="LOW-DENSITY LIPOPROTEIN RECEPTOR-RELATED PROTEIN 2-RELATED"/>
    <property type="match status" value="1"/>
</dbReference>
<dbReference type="AlphaFoldDB" id="A0A3Q1F9N5"/>
<dbReference type="FunFam" id="4.10.400.10:FF:000147">
    <property type="entry name" value="Low-density lipoprotein receptor-related protein 2"/>
    <property type="match status" value="1"/>
</dbReference>
<feature type="disulfide bond" evidence="16">
    <location>
        <begin position="65"/>
        <end position="83"/>
    </location>
</feature>
<keyword evidence="9" id="KW-1133">Transmembrane helix</keyword>
<feature type="domain" description="EGF-like" evidence="19">
    <location>
        <begin position="259"/>
        <end position="294"/>
    </location>
</feature>
<feature type="disulfide bond" evidence="16">
    <location>
        <begin position="173"/>
        <end position="185"/>
    </location>
</feature>
<comment type="subcellular location">
    <subcellularLocation>
        <location evidence="1">Cell membrane</location>
        <topology evidence="1">Single-pass type I membrane protein</topology>
    </subcellularLocation>
</comment>
<dbReference type="SMART" id="SM00181">
    <property type="entry name" value="EGF"/>
    <property type="match status" value="3"/>
</dbReference>
<keyword evidence="10" id="KW-0472">Membrane</keyword>
<dbReference type="GO" id="GO:0004888">
    <property type="term" value="F:transmembrane signaling receptor activity"/>
    <property type="evidence" value="ECO:0007669"/>
    <property type="project" value="InterPro"/>
</dbReference>
<feature type="domain" description="EGF-like" evidence="19">
    <location>
        <begin position="298"/>
        <end position="333"/>
    </location>
</feature>
<dbReference type="GO" id="GO:0006898">
    <property type="term" value="P:receptor-mediated endocytosis"/>
    <property type="evidence" value="ECO:0007669"/>
    <property type="project" value="TreeGrafter"/>
</dbReference>
<feature type="disulfide bond" evidence="16">
    <location>
        <begin position="153"/>
        <end position="168"/>
    </location>
</feature>
<sequence length="351" mass="38483">FQSKKIKPLWMILMTISTSLCTLRQKCYDLQNIQFSCNHISWGGKKHLCALGSGDQTCSPGQFTCWEGQCIPGKYKCDRVVDCLDGSDESNCNYPHCTEKTCANGACYNHSQHCNGLQNCRDGSDEFDCTTQHCPNHQFQCTNGYCIPLVSVCDHLEDCEDGSDEKDCVYRSCSGTEFTCSSGRCISQKWVCDAFNDCGDYSDEQGCDSNSRDCYPGEWGCPGSTVCIPVGKVCDGTPDCPGGTDETNSTAGQTCGLHRCSTLSCEYVCHPSPQGGTCYCPDGFIVANDSRSCVDYNDCEIWGICDQLCEDRPGTHHCSCADGYILEHGHVCKANVTGTEWAATAYFHQWG</sequence>
<evidence type="ECO:0000256" key="7">
    <source>
        <dbReference type="ARBA" id="ARBA00022729"/>
    </source>
</evidence>
<dbReference type="GO" id="GO:0042562">
    <property type="term" value="F:hormone binding"/>
    <property type="evidence" value="ECO:0007669"/>
    <property type="project" value="TreeGrafter"/>
</dbReference>
<evidence type="ECO:0000256" key="1">
    <source>
        <dbReference type="ARBA" id="ARBA00004251"/>
    </source>
</evidence>
<dbReference type="Pfam" id="PF00057">
    <property type="entry name" value="Ldl_recept_a"/>
    <property type="match status" value="5"/>
</dbReference>
<dbReference type="Ensembl" id="ENSAPOT00000022962.1">
    <property type="protein sequence ID" value="ENSAPOP00000014516.1"/>
    <property type="gene ID" value="ENSAPOG00000017448.1"/>
</dbReference>
<keyword evidence="3" id="KW-1003">Cell membrane</keyword>
<evidence type="ECO:0000256" key="5">
    <source>
        <dbReference type="ARBA" id="ARBA00022583"/>
    </source>
</evidence>
<dbReference type="InterPro" id="IPR015149">
    <property type="entry name" value="Tme5_EGF-like"/>
</dbReference>
<dbReference type="FunFam" id="2.10.25.10:FF:000009">
    <property type="entry name" value="Low-density lipoprotein receptor isoform 1"/>
    <property type="match status" value="1"/>
</dbReference>
<evidence type="ECO:0000256" key="10">
    <source>
        <dbReference type="ARBA" id="ARBA00023136"/>
    </source>
</evidence>
<feature type="domain" description="EGF-like" evidence="19">
    <location>
        <begin position="57"/>
        <end position="93"/>
    </location>
</feature>
<dbReference type="InterPro" id="IPR001881">
    <property type="entry name" value="EGF-like_Ca-bd_dom"/>
</dbReference>
<comment type="caution">
    <text evidence="16">Lacks conserved residue(s) required for the propagation of feature annotation.</text>
</comment>
<evidence type="ECO:0000256" key="12">
    <source>
        <dbReference type="ARBA" id="ARBA00023170"/>
    </source>
</evidence>
<feature type="disulfide bond" evidence="16">
    <location>
        <begin position="180"/>
        <end position="198"/>
    </location>
</feature>
<dbReference type="GO" id="GO:0005509">
    <property type="term" value="F:calcium ion binding"/>
    <property type="evidence" value="ECO:0007669"/>
    <property type="project" value="InterPro"/>
</dbReference>
<dbReference type="STRING" id="80966.ENSAPOP00000014516"/>
<feature type="disulfide bond" evidence="16">
    <location>
        <begin position="134"/>
        <end position="146"/>
    </location>
</feature>
<evidence type="ECO:0000256" key="2">
    <source>
        <dbReference type="ARBA" id="ARBA00019822"/>
    </source>
</evidence>
<feature type="disulfide bond" evidence="16">
    <location>
        <begin position="114"/>
        <end position="129"/>
    </location>
</feature>
<dbReference type="FunFam" id="4.10.400.10:FF:000034">
    <property type="entry name" value="Low-density lipoprotein receptor-related protein 2"/>
    <property type="match status" value="3"/>
</dbReference>
<evidence type="ECO:0000256" key="3">
    <source>
        <dbReference type="ARBA" id="ARBA00022475"/>
    </source>
</evidence>
<dbReference type="InterPro" id="IPR000742">
    <property type="entry name" value="EGF"/>
</dbReference>
<dbReference type="PANTHER" id="PTHR22722:SF11">
    <property type="entry name" value="LOW-DENSITY LIPOPROTEIN RECEPTOR-RELATED PROTEIN 2"/>
    <property type="match status" value="1"/>
</dbReference>
<dbReference type="Pfam" id="PF09064">
    <property type="entry name" value="EGF_Tme5"/>
    <property type="match status" value="1"/>
</dbReference>
<dbReference type="Gene3D" id="2.10.25.10">
    <property type="entry name" value="Laminin"/>
    <property type="match status" value="2"/>
</dbReference>
<feature type="disulfide bond" evidence="16">
    <location>
        <begin position="58"/>
        <end position="70"/>
    </location>
</feature>
<dbReference type="SMART" id="SM00192">
    <property type="entry name" value="LDLa"/>
    <property type="match status" value="5"/>
</dbReference>
<dbReference type="PROSITE" id="PS01209">
    <property type="entry name" value="LDLRA_1"/>
    <property type="match status" value="2"/>
</dbReference>
<accession>A0A3Q1F9N5</accession>
<dbReference type="Gene3D" id="4.10.400.10">
    <property type="entry name" value="Low-density Lipoprotein Receptor"/>
    <property type="match status" value="5"/>
</dbReference>
<feature type="disulfide bond" evidence="16">
    <location>
        <begin position="102"/>
        <end position="120"/>
    </location>
</feature>
<feature type="disulfide bond" evidence="16">
    <location>
        <begin position="141"/>
        <end position="159"/>
    </location>
</feature>
<comment type="function">
    <text evidence="14">Endothelial cell receptor that plays a critical role in regulating several physiological processes including hemostasis, coagulation, fibrinolysis, inflammation, and angiogenesis. Acts as a cofactor for thrombin activation of protein C/PROC on the surface of vascular endothelial cells leading to initiation of the activated protein C anticoagulant pathway. Also accelerates the activation of the plasma carboxypeptidase B2/CPB2, which catalyzes removal of C-terminal basic amino acids from its substrates including kinins or anaphylatoxins leading to fibrinolysis inhibition. Plays critical protective roles in changing the cleavage specificity of protease-activated receptor 1/PAR1, inhibiting endothelial cell permeability and inflammation. Suppresses inflammation distinctly from its anticoagulant cofactor activity by sequestering HMGB1 thereby preventing it from engaging cellular receptors such as RAGE and contributing to the inflammatory response.</text>
</comment>
<feature type="chain" id="PRO_5018679992" description="Thrombomodulin" evidence="17">
    <location>
        <begin position="22"/>
        <end position="351"/>
    </location>
</feature>
<evidence type="ECO:0000259" key="19">
    <source>
        <dbReference type="SMART" id="SM00181"/>
    </source>
</evidence>
<evidence type="ECO:0000256" key="17">
    <source>
        <dbReference type="SAM" id="SignalP"/>
    </source>
</evidence>
<keyword evidence="21" id="KW-1185">Reference proteome</keyword>
<keyword evidence="6" id="KW-0812">Transmembrane</keyword>
<proteinExistence type="predicted"/>
<feature type="disulfide bond" evidence="16">
    <location>
        <begin position="77"/>
        <end position="92"/>
    </location>
</feature>
<evidence type="ECO:0000313" key="20">
    <source>
        <dbReference type="Ensembl" id="ENSAPOP00000014516.1"/>
    </source>
</evidence>
<evidence type="ECO:0000256" key="13">
    <source>
        <dbReference type="ARBA" id="ARBA00023180"/>
    </source>
</evidence>